<evidence type="ECO:0000256" key="1">
    <source>
        <dbReference type="SAM" id="Phobius"/>
    </source>
</evidence>
<evidence type="ECO:0000313" key="2">
    <source>
        <dbReference type="EMBL" id="RKT50782.1"/>
    </source>
</evidence>
<organism evidence="2 3">
    <name type="scientific">Azonexus fungiphilus</name>
    <dbReference type="NCBI Taxonomy" id="146940"/>
    <lineage>
        <taxon>Bacteria</taxon>
        <taxon>Pseudomonadati</taxon>
        <taxon>Pseudomonadota</taxon>
        <taxon>Betaproteobacteria</taxon>
        <taxon>Rhodocyclales</taxon>
        <taxon>Azonexaceae</taxon>
        <taxon>Azonexus</taxon>
    </lineage>
</organism>
<dbReference type="RefSeq" id="WP_121459007.1">
    <property type="nucleotide sequence ID" value="NZ_RBXP01000017.1"/>
</dbReference>
<comment type="caution">
    <text evidence="2">The sequence shown here is derived from an EMBL/GenBank/DDBJ whole genome shotgun (WGS) entry which is preliminary data.</text>
</comment>
<proteinExistence type="predicted"/>
<dbReference type="AlphaFoldDB" id="A0A495VNF4"/>
<keyword evidence="1" id="KW-1133">Transmembrane helix</keyword>
<dbReference type="EMBL" id="RBXP01000017">
    <property type="protein sequence ID" value="RKT50782.1"/>
    <property type="molecule type" value="Genomic_DNA"/>
</dbReference>
<dbReference type="Proteomes" id="UP000270626">
    <property type="component" value="Unassembled WGS sequence"/>
</dbReference>
<keyword evidence="3" id="KW-1185">Reference proteome</keyword>
<feature type="transmembrane region" description="Helical" evidence="1">
    <location>
        <begin position="104"/>
        <end position="123"/>
    </location>
</feature>
<keyword evidence="1" id="KW-0812">Transmembrane</keyword>
<sequence>MAKLPDEIAGFPINQPLTLWGLPWVIGGLAVVYASLLLPTAASLLAGLGVALAWLAFNSHARYRSPLGVGHRLGQFVLLFALFQMLLGVGACAAGLALLDRAHLLPAASLGYLLATALALALGRRRWRQRSDRLVAGGADAEDRAWLARSGADSERFELGDPLLAGTGDPAIGRHGWLAGSLAAAVALLARVAGFDLNGIAGMLGLLFSSLMLYASWRLAEDLCRLLTLRRIEARAGRRFVNRRQAEIRALRRGFACARWLCRAEDLVAPAAAGRKRRQHI</sequence>
<gene>
    <name evidence="2" type="ORF">DFR40_2717</name>
</gene>
<feature type="transmembrane region" description="Helical" evidence="1">
    <location>
        <begin position="176"/>
        <end position="194"/>
    </location>
</feature>
<reference evidence="2 3" key="1">
    <citation type="submission" date="2018-10" db="EMBL/GenBank/DDBJ databases">
        <title>Genomic Encyclopedia of Type Strains, Phase IV (KMG-IV): sequencing the most valuable type-strain genomes for metagenomic binning, comparative biology and taxonomic classification.</title>
        <authorList>
            <person name="Goeker M."/>
        </authorList>
    </citation>
    <scope>NUCLEOTIDE SEQUENCE [LARGE SCALE GENOMIC DNA]</scope>
    <source>
        <strain evidence="2 3">DSM 23841</strain>
    </source>
</reference>
<accession>A0A495VNF4</accession>
<keyword evidence="1" id="KW-0472">Membrane</keyword>
<feature type="transmembrane region" description="Helical" evidence="1">
    <location>
        <begin position="76"/>
        <end position="98"/>
    </location>
</feature>
<name>A0A495VNF4_9RHOO</name>
<feature type="transmembrane region" description="Helical" evidence="1">
    <location>
        <begin position="24"/>
        <end position="55"/>
    </location>
</feature>
<evidence type="ECO:0000313" key="3">
    <source>
        <dbReference type="Proteomes" id="UP000270626"/>
    </source>
</evidence>
<protein>
    <submittedName>
        <fullName evidence="2">Uncharacterized protein</fullName>
    </submittedName>
</protein>
<feature type="transmembrane region" description="Helical" evidence="1">
    <location>
        <begin position="200"/>
        <end position="220"/>
    </location>
</feature>